<accession>A0A0A1NZ74</accession>
<feature type="region of interest" description="Disordered" evidence="1">
    <location>
        <begin position="156"/>
        <end position="246"/>
    </location>
</feature>
<gene>
    <name evidence="2" type="ORF">BCV71DRAFT_129009</name>
</gene>
<feature type="compositionally biased region" description="Basic and acidic residues" evidence="1">
    <location>
        <begin position="185"/>
        <end position="198"/>
    </location>
</feature>
<dbReference type="VEuPathDB" id="FungiDB:BCV72DRAFT_308543"/>
<dbReference type="AlphaFoldDB" id="A0A0A1NZ74"/>
<proteinExistence type="predicted"/>
<evidence type="ECO:0000313" key="3">
    <source>
        <dbReference type="Proteomes" id="UP000242381"/>
    </source>
</evidence>
<reference evidence="2 3" key="1">
    <citation type="journal article" date="2016" name="Proc. Natl. Acad. Sci. U.S.A.">
        <title>Lipid metabolic changes in an early divergent fungus govern the establishment of a mutualistic symbiosis with endobacteria.</title>
        <authorList>
            <person name="Lastovetsky O.A."/>
            <person name="Gaspar M.L."/>
            <person name="Mondo S.J."/>
            <person name="LaButti K.M."/>
            <person name="Sandor L."/>
            <person name="Grigoriev I.V."/>
            <person name="Henry S.A."/>
            <person name="Pawlowska T.E."/>
        </authorList>
    </citation>
    <scope>NUCLEOTIDE SEQUENCE [LARGE SCALE GENOMIC DNA]</scope>
    <source>
        <strain evidence="2 3">ATCC 11559</strain>
    </source>
</reference>
<dbReference type="EMBL" id="KV921354">
    <property type="protein sequence ID" value="ORE17474.1"/>
    <property type="molecule type" value="Genomic_DNA"/>
</dbReference>
<feature type="compositionally biased region" description="Basic and acidic residues" evidence="1">
    <location>
        <begin position="156"/>
        <end position="170"/>
    </location>
</feature>
<feature type="compositionally biased region" description="Acidic residues" evidence="1">
    <location>
        <begin position="199"/>
        <end position="238"/>
    </location>
</feature>
<organism evidence="2 3">
    <name type="scientific">Rhizopus microsporus</name>
    <dbReference type="NCBI Taxonomy" id="58291"/>
    <lineage>
        <taxon>Eukaryota</taxon>
        <taxon>Fungi</taxon>
        <taxon>Fungi incertae sedis</taxon>
        <taxon>Mucoromycota</taxon>
        <taxon>Mucoromycotina</taxon>
        <taxon>Mucoromycetes</taxon>
        <taxon>Mucorales</taxon>
        <taxon>Mucorineae</taxon>
        <taxon>Rhizopodaceae</taxon>
        <taxon>Rhizopus</taxon>
    </lineage>
</organism>
<evidence type="ECO:0000256" key="1">
    <source>
        <dbReference type="SAM" id="MobiDB-lite"/>
    </source>
</evidence>
<feature type="compositionally biased region" description="Polar residues" evidence="1">
    <location>
        <begin position="1"/>
        <end position="14"/>
    </location>
</feature>
<dbReference type="Proteomes" id="UP000242381">
    <property type="component" value="Unassembled WGS sequence"/>
</dbReference>
<feature type="region of interest" description="Disordered" evidence="1">
    <location>
        <begin position="1"/>
        <end position="28"/>
    </location>
</feature>
<feature type="region of interest" description="Disordered" evidence="1">
    <location>
        <begin position="107"/>
        <end position="128"/>
    </location>
</feature>
<evidence type="ECO:0000313" key="2">
    <source>
        <dbReference type="EMBL" id="ORE17474.1"/>
    </source>
</evidence>
<sequence>MNGQNQQGNMTTYSKGRKGSVGSIQTSRDLNNLSHHELVELYTKTKAILNNSGIKLPDGGSKLKAKLKQIEEALKNTENTSLSKRVSKLSINDRPNIRKEVLIHANKSASSQENQQSHKLLRSHSDTASSARSARIISLDESIQLQESQQKEIKEANMKKRMESVKRSIKTDSLTDELTSTIGRLRLDPETRVPRPDDDGPSDDEGPDADSIDDTDDDDELFYGDEDDEGFDEEDEAAEQQRQRRS</sequence>
<protein>
    <submittedName>
        <fullName evidence="2">Uncharacterized protein</fullName>
    </submittedName>
</protein>
<name>A0A0A1NZ74_RHIZD</name>
<dbReference type="OMA" id="GMSANIT"/>
<feature type="compositionally biased region" description="Polar residues" evidence="1">
    <location>
        <begin position="107"/>
        <end position="118"/>
    </location>
</feature>